<sequence length="76" mass="8675">MGSHAENGNGVKVVKVSETEEEVFEPSDLTEIENGKPGYDNRTLPPDWKFGVKLQNVMEESIYKWLIRLGINIRLQ</sequence>
<organism evidence="1">
    <name type="scientific">Picea sitchensis</name>
    <name type="common">Sitka spruce</name>
    <name type="synonym">Pinus sitchensis</name>
    <dbReference type="NCBI Taxonomy" id="3332"/>
    <lineage>
        <taxon>Eukaryota</taxon>
        <taxon>Viridiplantae</taxon>
        <taxon>Streptophyta</taxon>
        <taxon>Embryophyta</taxon>
        <taxon>Tracheophyta</taxon>
        <taxon>Spermatophyta</taxon>
        <taxon>Pinopsida</taxon>
        <taxon>Pinidae</taxon>
        <taxon>Conifers I</taxon>
        <taxon>Pinales</taxon>
        <taxon>Pinaceae</taxon>
        <taxon>Picea</taxon>
    </lineage>
</organism>
<dbReference type="AlphaFoldDB" id="B8LQJ8"/>
<proteinExistence type="evidence at transcript level"/>
<evidence type="ECO:0000313" key="1">
    <source>
        <dbReference type="EMBL" id="ABR17928.1"/>
    </source>
</evidence>
<protein>
    <submittedName>
        <fullName evidence="1">Uncharacterized protein</fullName>
    </submittedName>
</protein>
<dbReference type="EMBL" id="EF678151">
    <property type="protein sequence ID" value="ABR17928.1"/>
    <property type="molecule type" value="mRNA"/>
</dbReference>
<name>B8LQJ8_PICSI</name>
<accession>B8LQJ8</accession>
<reference evidence="1" key="1">
    <citation type="submission" date="2007-06" db="EMBL/GenBank/DDBJ databases">
        <title>Full length cDNA sequences from Sitka Spruce (Picea sitchensis).</title>
        <authorList>
            <person name="Ralph S.G."/>
            <person name="Chun H.E."/>
            <person name="Liao N."/>
            <person name="Ali J."/>
            <person name="Reid K."/>
            <person name="Kolosova N."/>
            <person name="Cooper N."/>
            <person name="Cullis C."/>
            <person name="Jancsik S."/>
            <person name="Moore R."/>
            <person name="Mayo M."/>
            <person name="Wagner S."/>
            <person name="Holt R.A."/>
            <person name="Jones S.J.M."/>
            <person name="Marra M.A."/>
            <person name="Ritland C.E."/>
            <person name="Ritland K."/>
            <person name="Bohlmann J."/>
        </authorList>
    </citation>
    <scope>NUCLEOTIDE SEQUENCE</scope>
    <source>
        <tissue evidence="1">Bark</tissue>
    </source>
</reference>